<evidence type="ECO:0000313" key="7">
    <source>
        <dbReference type="EMBL" id="KAG7656880.1"/>
    </source>
</evidence>
<dbReference type="PANTHER" id="PTHR24014:SF4">
    <property type="entry name" value="2-OXOGLUTARATE AND IRON-DEPENDENT OXYGENASE DOMAIN-CONTAINING PROTEIN 2"/>
    <property type="match status" value="1"/>
</dbReference>
<organism evidence="7 8">
    <name type="scientific">Arabidopsis suecica</name>
    <name type="common">Swedish thale-cress</name>
    <name type="synonym">Cardaminopsis suecica</name>
    <dbReference type="NCBI Taxonomy" id="45249"/>
    <lineage>
        <taxon>Eukaryota</taxon>
        <taxon>Viridiplantae</taxon>
        <taxon>Streptophyta</taxon>
        <taxon>Embryophyta</taxon>
        <taxon>Tracheophyta</taxon>
        <taxon>Spermatophyta</taxon>
        <taxon>Magnoliopsida</taxon>
        <taxon>eudicotyledons</taxon>
        <taxon>Gunneridae</taxon>
        <taxon>Pentapetalae</taxon>
        <taxon>rosids</taxon>
        <taxon>malvids</taxon>
        <taxon>Brassicales</taxon>
        <taxon>Brassicaceae</taxon>
        <taxon>Camelineae</taxon>
        <taxon>Arabidopsis</taxon>
    </lineage>
</organism>
<evidence type="ECO:0000259" key="6">
    <source>
        <dbReference type="SMART" id="SM00702"/>
    </source>
</evidence>
<dbReference type="OrthoDB" id="1736837at2759"/>
<dbReference type="PANTHER" id="PTHR24014">
    <property type="entry name" value="2-OXOGLUTARATE AND IRON-DEPENDENT OXYGENASE DOMAIN-CONTAINING PROTEIN 2"/>
    <property type="match status" value="1"/>
</dbReference>
<feature type="domain" description="Prolyl 4-hydroxylase alpha subunit" evidence="6">
    <location>
        <begin position="152"/>
        <end position="332"/>
    </location>
</feature>
<dbReference type="EMBL" id="JAEFBJ010000001">
    <property type="protein sequence ID" value="KAG7656880.1"/>
    <property type="molecule type" value="Genomic_DNA"/>
</dbReference>
<evidence type="ECO:0000256" key="3">
    <source>
        <dbReference type="ARBA" id="ARBA00022964"/>
    </source>
</evidence>
<evidence type="ECO:0000256" key="1">
    <source>
        <dbReference type="ARBA" id="ARBA00001961"/>
    </source>
</evidence>
<name>A0A8T2HBY9_ARASU</name>
<dbReference type="GO" id="GO:0031418">
    <property type="term" value="F:L-ascorbic acid binding"/>
    <property type="evidence" value="ECO:0007669"/>
    <property type="project" value="UniProtKB-KW"/>
</dbReference>
<accession>A0A8T2HBY9</accession>
<feature type="region of interest" description="Disordered" evidence="5">
    <location>
        <begin position="1"/>
        <end position="24"/>
    </location>
</feature>
<reference evidence="7 8" key="1">
    <citation type="submission" date="2020-12" db="EMBL/GenBank/DDBJ databases">
        <title>Concerted genomic and epigenomic changes stabilize Arabidopsis allopolyploids.</title>
        <authorList>
            <person name="Chen Z."/>
        </authorList>
    </citation>
    <scope>NUCLEOTIDE SEQUENCE [LARGE SCALE GENOMIC DNA]</scope>
    <source>
        <strain evidence="7">As9502</strain>
        <tissue evidence="7">Leaf</tissue>
    </source>
</reference>
<dbReference type="SMART" id="SM00702">
    <property type="entry name" value="P4Hc"/>
    <property type="match status" value="1"/>
</dbReference>
<sequence length="411" mass="47631">MAVDGDETVAGGDSQPPVTTAAATTEEKAIARLSPFPNMEHISDNYGDLELEYSSAMLSSLEKYLPPAMLTATREEKAKFMSDILRKYISRDECSKAKWCKNYWQKIKSNYQPLSRELYNFDPELFLLPSFRKAISENTKESFRRIISEPFPGVLVFQMFQPDFFQKLIVEVENIGKWVHETNFPIRRPYHMSKYGVAFVDFGLDIMLQQLMEEFLFPICKVFFPEECGAMFDSHHGYYIENGEDRDPPLGYHLDDSEITLNVCVRKQFEGGEISFIGTRCLRHKRTDVKPEEVFHYCHSPGQAILHRGRHRHGPRANTPSCSRANMILCCRNSLFREMEKYEKDFPEWCNECAHEKKEKESQSLAAKRKVIKKRRHDYAQVYKMFGLSMVMNLWGSLLQGMIRIATGGKA</sequence>
<gene>
    <name evidence="7" type="ORF">ISN44_As01g039700</name>
</gene>
<dbReference type="Pfam" id="PF25238">
    <property type="entry name" value="OGFOD2-like"/>
    <property type="match status" value="1"/>
</dbReference>
<evidence type="ECO:0000256" key="5">
    <source>
        <dbReference type="SAM" id="MobiDB-lite"/>
    </source>
</evidence>
<dbReference type="AlphaFoldDB" id="A0A8T2HBY9"/>
<comment type="cofactor">
    <cofactor evidence="1">
        <name>L-ascorbate</name>
        <dbReference type="ChEBI" id="CHEBI:38290"/>
    </cofactor>
</comment>
<keyword evidence="2" id="KW-0847">Vitamin C</keyword>
<dbReference type="GO" id="GO:0005506">
    <property type="term" value="F:iron ion binding"/>
    <property type="evidence" value="ECO:0007669"/>
    <property type="project" value="InterPro"/>
</dbReference>
<dbReference type="InterPro" id="IPR006620">
    <property type="entry name" value="Pro_4_hyd_alph"/>
</dbReference>
<evidence type="ECO:0000256" key="2">
    <source>
        <dbReference type="ARBA" id="ARBA00022896"/>
    </source>
</evidence>
<dbReference type="GO" id="GO:0016705">
    <property type="term" value="F:oxidoreductase activity, acting on paired donors, with incorporation or reduction of molecular oxygen"/>
    <property type="evidence" value="ECO:0007669"/>
    <property type="project" value="InterPro"/>
</dbReference>
<keyword evidence="4" id="KW-0560">Oxidoreductase</keyword>
<protein>
    <submittedName>
        <fullName evidence="7">Prolyl 4-hydroxylase alpha subunit</fullName>
    </submittedName>
</protein>
<comment type="caution">
    <text evidence="7">The sequence shown here is derived from an EMBL/GenBank/DDBJ whole genome shotgun (WGS) entry which is preliminary data.</text>
</comment>
<dbReference type="Proteomes" id="UP000694251">
    <property type="component" value="Chromosome 1"/>
</dbReference>
<evidence type="ECO:0000256" key="4">
    <source>
        <dbReference type="ARBA" id="ARBA00023002"/>
    </source>
</evidence>
<keyword evidence="8" id="KW-1185">Reference proteome</keyword>
<dbReference type="GO" id="GO:0051213">
    <property type="term" value="F:dioxygenase activity"/>
    <property type="evidence" value="ECO:0007669"/>
    <property type="project" value="UniProtKB-KW"/>
</dbReference>
<keyword evidence="3" id="KW-0223">Dioxygenase</keyword>
<evidence type="ECO:0000313" key="8">
    <source>
        <dbReference type="Proteomes" id="UP000694251"/>
    </source>
</evidence>
<proteinExistence type="predicted"/>